<dbReference type="EMBL" id="BAFK01000005">
    <property type="protein sequence ID" value="GAB58284.1"/>
    <property type="molecule type" value="Genomic_DNA"/>
</dbReference>
<accession>I1DW56</accession>
<comment type="caution">
    <text evidence="1">The sequence shown here is derived from an EMBL/GenBank/DDBJ whole genome shotgun (WGS) entry which is preliminary data.</text>
</comment>
<protein>
    <recommendedName>
        <fullName evidence="3">Hydrolase TatD</fullName>
    </recommendedName>
</protein>
<proteinExistence type="predicted"/>
<keyword evidence="2" id="KW-1185">Reference proteome</keyword>
<sequence length="209" mass="22509">MTAPLTHYFDPQRLTLHCGSNLPAAQSLLQRSGRSALVSQLTPAPTPQQLLDAAELAYQQGYEQQAATEFELQGLAIAGIGDPLLHLDVLAAFLPAFKAKRHGVPITLLTYGLVDAQQAPAICQQLLELEVERLEVYLPASNPPAYQQAVKPTRFGFSEVCQFIHTAGDAGLQVSCFAYASVAQQSELRALALDLGARAFVIKPLAVND</sequence>
<name>I1DW56_9GAMM</name>
<dbReference type="Proteomes" id="UP000004374">
    <property type="component" value="Unassembled WGS sequence"/>
</dbReference>
<evidence type="ECO:0000313" key="2">
    <source>
        <dbReference type="Proteomes" id="UP000004374"/>
    </source>
</evidence>
<dbReference type="AlphaFoldDB" id="I1DW56"/>
<reference evidence="1 2" key="1">
    <citation type="journal article" date="2012" name="J. Bacteriol.">
        <title>Genome Sequence of the Protease-Producing Bacterium Rheinheimera nanhaiensis E407-8T, Isolated from Deep-Sea Sediment of the South China Sea.</title>
        <authorList>
            <person name="Zhang X.-Y."/>
            <person name="Zhang Y.-J."/>
            <person name="Qin Q.-L."/>
            <person name="Xie B.-B."/>
            <person name="Chen X.-L."/>
            <person name="Zhou B.-C."/>
            <person name="Zhang Y.-Z."/>
        </authorList>
    </citation>
    <scope>NUCLEOTIDE SEQUENCE [LARGE SCALE GENOMIC DNA]</scope>
    <source>
        <strain evidence="1 2">E407-8</strain>
    </source>
</reference>
<evidence type="ECO:0000313" key="1">
    <source>
        <dbReference type="EMBL" id="GAB58284.1"/>
    </source>
</evidence>
<dbReference type="RefSeq" id="WP_008219829.1">
    <property type="nucleotide sequence ID" value="NZ_BAFK01000005.1"/>
</dbReference>
<organism evidence="1 2">
    <name type="scientific">Rheinheimera nanhaiensis E407-8</name>
    <dbReference type="NCBI Taxonomy" id="562729"/>
    <lineage>
        <taxon>Bacteria</taxon>
        <taxon>Pseudomonadati</taxon>
        <taxon>Pseudomonadota</taxon>
        <taxon>Gammaproteobacteria</taxon>
        <taxon>Chromatiales</taxon>
        <taxon>Chromatiaceae</taxon>
        <taxon>Rheinheimera</taxon>
    </lineage>
</organism>
<dbReference type="OrthoDB" id="5767076at2"/>
<dbReference type="STRING" id="562729.RNAN_1255"/>
<gene>
    <name evidence="1" type="ORF">RNAN_1255</name>
</gene>
<evidence type="ECO:0008006" key="3">
    <source>
        <dbReference type="Google" id="ProtNLM"/>
    </source>
</evidence>